<protein>
    <recommendedName>
        <fullName evidence="1">FCP1 homology domain-containing protein</fullName>
    </recommendedName>
</protein>
<accession>A0A9P7FU30</accession>
<gene>
    <name evidence="2" type="ORF">H0H81_011502</name>
</gene>
<reference evidence="2" key="2">
    <citation type="submission" date="2021-10" db="EMBL/GenBank/DDBJ databases">
        <title>Phylogenomics reveals ancestral predisposition of the termite-cultivated fungus Termitomyces towards a domesticated lifestyle.</title>
        <authorList>
            <person name="Auxier B."/>
            <person name="Grum-Grzhimaylo A."/>
            <person name="Cardenas M.E."/>
            <person name="Lodge J.D."/>
            <person name="Laessoe T."/>
            <person name="Pedersen O."/>
            <person name="Smith M.E."/>
            <person name="Kuyper T.W."/>
            <person name="Franco-Molano E.A."/>
            <person name="Baroni T.J."/>
            <person name="Aanen D.K."/>
        </authorList>
    </citation>
    <scope>NUCLEOTIDE SEQUENCE</scope>
    <source>
        <strain evidence="2">D49</strain>
    </source>
</reference>
<feature type="domain" description="FCP1 homology" evidence="1">
    <location>
        <begin position="24"/>
        <end position="87"/>
    </location>
</feature>
<evidence type="ECO:0000313" key="2">
    <source>
        <dbReference type="EMBL" id="KAG5638612.1"/>
    </source>
</evidence>
<comment type="caution">
    <text evidence="2">The sequence shown here is derived from an EMBL/GenBank/DDBJ whole genome shotgun (WGS) entry which is preliminary data.</text>
</comment>
<dbReference type="AlphaFoldDB" id="A0A9P7FU30"/>
<evidence type="ECO:0000259" key="1">
    <source>
        <dbReference type="Pfam" id="PF03031"/>
    </source>
</evidence>
<dbReference type="InterPro" id="IPR023214">
    <property type="entry name" value="HAD_sf"/>
</dbReference>
<evidence type="ECO:0000313" key="3">
    <source>
        <dbReference type="Proteomes" id="UP000717328"/>
    </source>
</evidence>
<reference evidence="2" key="1">
    <citation type="submission" date="2021-02" db="EMBL/GenBank/DDBJ databases">
        <authorList>
            <person name="Nieuwenhuis M."/>
            <person name="Van De Peppel L.J.J."/>
        </authorList>
    </citation>
    <scope>NUCLEOTIDE SEQUENCE</scope>
    <source>
        <strain evidence="2">D49</strain>
    </source>
</reference>
<organism evidence="2 3">
    <name type="scientific">Sphagnurus paluster</name>
    <dbReference type="NCBI Taxonomy" id="117069"/>
    <lineage>
        <taxon>Eukaryota</taxon>
        <taxon>Fungi</taxon>
        <taxon>Dikarya</taxon>
        <taxon>Basidiomycota</taxon>
        <taxon>Agaricomycotina</taxon>
        <taxon>Agaricomycetes</taxon>
        <taxon>Agaricomycetidae</taxon>
        <taxon>Agaricales</taxon>
        <taxon>Tricholomatineae</taxon>
        <taxon>Lyophyllaceae</taxon>
        <taxon>Sphagnurus</taxon>
    </lineage>
</organism>
<name>A0A9P7FU30_9AGAR</name>
<dbReference type="Pfam" id="PF03031">
    <property type="entry name" value="NIF"/>
    <property type="match status" value="1"/>
</dbReference>
<dbReference type="EMBL" id="JABCKI010005753">
    <property type="protein sequence ID" value="KAG5638612.1"/>
    <property type="molecule type" value="Genomic_DNA"/>
</dbReference>
<keyword evidence="3" id="KW-1185">Reference proteome</keyword>
<dbReference type="InterPro" id="IPR004274">
    <property type="entry name" value="FCP1_dom"/>
</dbReference>
<proteinExistence type="predicted"/>
<dbReference type="Gene3D" id="3.40.50.1000">
    <property type="entry name" value="HAD superfamily/HAD-like"/>
    <property type="match status" value="1"/>
</dbReference>
<dbReference type="Proteomes" id="UP000717328">
    <property type="component" value="Unassembled WGS sequence"/>
</dbReference>
<dbReference type="OrthoDB" id="1711508at2759"/>
<sequence length="181" mass="20602">MVNASFGEARGDLLAVWARDRMDLGRHEYHKDVQTVKNLEKIWADRYYSHSVATTLLLDDSPAKAILQPYNHIVVGDYTQESRAHDLRVHAPDTPETTPTPFPRGCDDTLLAVVGILDTIKSQTNVARWIRFGGLQLRESDQHGLQQEPWFQRSEVREHWRVKGVRVLAELGIRVAADVIP</sequence>